<dbReference type="InterPro" id="IPR013103">
    <property type="entry name" value="RVT_2"/>
</dbReference>
<dbReference type="EMBL" id="JAEFCI010003453">
    <property type="protein sequence ID" value="KAG5461565.1"/>
    <property type="molecule type" value="Genomic_DNA"/>
</dbReference>
<dbReference type="AlphaFoldDB" id="A0A8H7ZY72"/>
<gene>
    <name evidence="2" type="ORF">BJ554DRAFT_6220</name>
</gene>
<accession>A0A8H7ZY72</accession>
<reference evidence="2 3" key="1">
    <citation type="journal article" name="Sci. Rep.">
        <title>Genome-scale phylogenetic analyses confirm Olpidium as the closest living zoosporic fungus to the non-flagellated, terrestrial fungi.</title>
        <authorList>
            <person name="Chang Y."/>
            <person name="Rochon D."/>
            <person name="Sekimoto S."/>
            <person name="Wang Y."/>
            <person name="Chovatia M."/>
            <person name="Sandor L."/>
            <person name="Salamov A."/>
            <person name="Grigoriev I.V."/>
            <person name="Stajich J.E."/>
            <person name="Spatafora J.W."/>
        </authorList>
    </citation>
    <scope>NUCLEOTIDE SEQUENCE [LARGE SCALE GENOMIC DNA]</scope>
    <source>
        <strain evidence="2">S191</strain>
    </source>
</reference>
<sequence length="159" mass="17867">MDLCIYVLRSGQTSTLIIAIYVDDILLTGPNVKTIERFERLLAQKFKMTHGGNVSFILGIRMTTKSEGRILNQEHFAKALLGKFNMTNAKRFAIPLQAEALEVLTMVTPQDEKKEGCVKKYSEAIGSLMPDLAFPVSLSQFTASPSAKHWEVVKRTLRY</sequence>
<evidence type="ECO:0000259" key="1">
    <source>
        <dbReference type="Pfam" id="PF07727"/>
    </source>
</evidence>
<dbReference type="OrthoDB" id="1740642at2759"/>
<comment type="caution">
    <text evidence="2">The sequence shown here is derived from an EMBL/GenBank/DDBJ whole genome shotgun (WGS) entry which is preliminary data.</text>
</comment>
<protein>
    <submittedName>
        <fullName evidence="2">Reverse transcriptase (RNA-dependent DNA polymerase)-domain-containing protein</fullName>
    </submittedName>
</protein>
<keyword evidence="2" id="KW-0808">Transferase</keyword>
<dbReference type="Proteomes" id="UP000673691">
    <property type="component" value="Unassembled WGS sequence"/>
</dbReference>
<name>A0A8H7ZY72_9FUNG</name>
<keyword evidence="2" id="KW-0548">Nucleotidyltransferase</keyword>
<evidence type="ECO:0000313" key="2">
    <source>
        <dbReference type="EMBL" id="KAG5461565.1"/>
    </source>
</evidence>
<evidence type="ECO:0000313" key="3">
    <source>
        <dbReference type="Proteomes" id="UP000673691"/>
    </source>
</evidence>
<dbReference type="Pfam" id="PF07727">
    <property type="entry name" value="RVT_2"/>
    <property type="match status" value="1"/>
</dbReference>
<proteinExistence type="predicted"/>
<organism evidence="2 3">
    <name type="scientific">Olpidium bornovanus</name>
    <dbReference type="NCBI Taxonomy" id="278681"/>
    <lineage>
        <taxon>Eukaryota</taxon>
        <taxon>Fungi</taxon>
        <taxon>Fungi incertae sedis</taxon>
        <taxon>Olpidiomycota</taxon>
        <taxon>Olpidiomycotina</taxon>
        <taxon>Olpidiomycetes</taxon>
        <taxon>Olpidiales</taxon>
        <taxon>Olpidiaceae</taxon>
        <taxon>Olpidium</taxon>
    </lineage>
</organism>
<dbReference type="GO" id="GO:0003964">
    <property type="term" value="F:RNA-directed DNA polymerase activity"/>
    <property type="evidence" value="ECO:0007669"/>
    <property type="project" value="UniProtKB-KW"/>
</dbReference>
<keyword evidence="2" id="KW-0695">RNA-directed DNA polymerase</keyword>
<keyword evidence="3" id="KW-1185">Reference proteome</keyword>
<feature type="domain" description="Reverse transcriptase Ty1/copia-type" evidence="1">
    <location>
        <begin position="4"/>
        <end position="97"/>
    </location>
</feature>